<dbReference type="Pfam" id="PF01494">
    <property type="entry name" value="FAD_binding_3"/>
    <property type="match status" value="1"/>
</dbReference>
<dbReference type="NCBIfam" id="TIGR02032">
    <property type="entry name" value="GG-red-SF"/>
    <property type="match status" value="1"/>
</dbReference>
<proteinExistence type="predicted"/>
<evidence type="ECO:0000259" key="1">
    <source>
        <dbReference type="Pfam" id="PF01494"/>
    </source>
</evidence>
<dbReference type="eggNOG" id="arCOG00570">
    <property type="taxonomic scope" value="Archaea"/>
</dbReference>
<evidence type="ECO:0000313" key="5">
    <source>
        <dbReference type="Proteomes" id="UP000009139"/>
    </source>
</evidence>
<dbReference type="Gene3D" id="3.50.50.60">
    <property type="entry name" value="FAD/NAD(P)-binding domain"/>
    <property type="match status" value="1"/>
</dbReference>
<keyword evidence="2" id="KW-0503">Monooxygenase</keyword>
<dbReference type="InterPro" id="IPR011777">
    <property type="entry name" value="Geranylgeranyl_Rdtase_fam"/>
</dbReference>
<dbReference type="InterPro" id="IPR002938">
    <property type="entry name" value="FAD-bd"/>
</dbReference>
<dbReference type="PANTHER" id="PTHR42685:SF18">
    <property type="entry name" value="DIGERANYLGERANYLGLYCEROPHOSPHOLIPID REDUCTASE"/>
    <property type="match status" value="1"/>
</dbReference>
<dbReference type="GO" id="GO:0071949">
    <property type="term" value="F:FAD binding"/>
    <property type="evidence" value="ECO:0007669"/>
    <property type="project" value="InterPro"/>
</dbReference>
<dbReference type="PRINTS" id="PR00420">
    <property type="entry name" value="RNGMNOXGNASE"/>
</dbReference>
<reference evidence="2 4" key="4">
    <citation type="journal article" date="2003" name="Mol. Microbiol.">
        <title>An integrated analysis of the genome of the hyperthermophilic archaeon Pyrococcus abyssi.</title>
        <authorList>
            <person name="Cohen G."/>
            <person name="Barbe V."/>
            <person name="Flament D."/>
            <person name="Galperin M."/>
            <person name="Heilig R."/>
            <person name="Ripp R."/>
            <person name="Lecompte O."/>
            <person name="Prieur D."/>
            <person name="Poch O."/>
            <person name="Quellerou J."/>
            <person name="Thierry J.C."/>
            <person name="Van der Oost J."/>
            <person name="Weissenbach J."/>
            <person name="Zivanovic Y."/>
            <person name="Forterre P."/>
        </authorList>
    </citation>
    <scope>NUCLEOTIDE SEQUENCE [LARGE SCALE GENOMIC DNA]</scope>
    <source>
        <strain evidence="4">GE5 / Orsay</strain>
        <strain evidence="2">Orsay</strain>
    </source>
</reference>
<dbReference type="EMBL" id="AJ248288">
    <property type="protein sequence ID" value="CAB50516.1"/>
    <property type="molecule type" value="Genomic_DNA"/>
</dbReference>
<name>Q9UY96_PYRAB</name>
<feature type="domain" description="FAD-binding" evidence="1">
    <location>
        <begin position="3"/>
        <end position="160"/>
    </location>
</feature>
<reference evidence="2" key="3">
    <citation type="journal article" date="2001" name="Genome Res.">
        <title>Genome evolution at the genus level: comparison of three complete genomes of hyperthermophilic archaea.</title>
        <authorList>
            <person name="Lecompte O."/>
            <person name="Ripp R."/>
            <person name="Puzos-Barbe V."/>
            <person name="Duprat S."/>
            <person name="Heilig R."/>
            <person name="Dietrich J."/>
            <person name="Thierry J.C."/>
            <person name="Poch O."/>
        </authorList>
    </citation>
    <scope>NUCLEOTIDE SEQUENCE</scope>
    <source>
        <strain evidence="2">Orsay</strain>
    </source>
</reference>
<keyword evidence="2" id="KW-0560">Oxidoreductase</keyword>
<protein>
    <submittedName>
        <fullName evidence="2">Flavoprotein monooxygenase, putative</fullName>
    </submittedName>
    <submittedName>
        <fullName evidence="3">Geranylgeranyl hydrogenase related</fullName>
    </submittedName>
</protein>
<accession>Q9UY96</accession>
<dbReference type="GO" id="GO:0016628">
    <property type="term" value="F:oxidoreductase activity, acting on the CH-CH group of donors, NAD or NADP as acceptor"/>
    <property type="evidence" value="ECO:0007669"/>
    <property type="project" value="InterPro"/>
</dbReference>
<dbReference type="PANTHER" id="PTHR42685">
    <property type="entry name" value="GERANYLGERANYL DIPHOSPHATE REDUCTASE"/>
    <property type="match status" value="1"/>
</dbReference>
<reference evidence="3 5" key="5">
    <citation type="journal article" date="2012" name="Curr. Microbiol.">
        <title>Re-annotation of two hyperthermophilic archaea Pyrococcus abyssi GE5 and Pyrococcus furiosus DSM 3638.</title>
        <authorList>
            <person name="Gao J."/>
            <person name="Wang J."/>
        </authorList>
    </citation>
    <scope>GENOME REANNOTATION</scope>
    <source>
        <strain evidence="3">GE5</strain>
        <strain evidence="5">GE5 / Orsay</strain>
    </source>
</reference>
<dbReference type="EMBL" id="HE613800">
    <property type="protein sequence ID" value="CCE71073.1"/>
    <property type="molecule type" value="Genomic_DNA"/>
</dbReference>
<dbReference type="HOGENOM" id="CLU_024648_0_1_2"/>
<dbReference type="AlphaFoldDB" id="Q9UY96"/>
<sequence length="370" mass="41225">MNYDALIIGGGPVGNYLASLLAGKMSVAVVERKGAFGGKACTGIIGAENYESLGLPDKAILNAFKGAFFISKTKVFEIHRQVPQAYLVDRKVLERELAKRAIKRGADYYLATNFVGFKDGKAILQHLDSRFEIKAKYYVGADGVNSKVAQEIGAKTRGEVLRGWELEVLGNFRREWVEVWVNKDINPEFFFWVAPINEEEARIGTFGDVESLAKFLKVRRINPSNVLEIKSGAVVLGWRSPWVKDNVALVGDAALHIKPTTAGGIVFGSYCARALAKAILNGNLAEYEKNCSWVKEQVKFGLRIRKVFKSLTQKEIEEIFEVLGSEDARKLIIEKADFDDHVKTAKALLRNPRLLARLIRIAPIILRTLL</sequence>
<evidence type="ECO:0000313" key="2">
    <source>
        <dbReference type="EMBL" id="CAB50516.1"/>
    </source>
</evidence>
<dbReference type="Proteomes" id="UP000000810">
    <property type="component" value="Chromosome"/>
</dbReference>
<evidence type="ECO:0000313" key="4">
    <source>
        <dbReference type="Proteomes" id="UP000000810"/>
    </source>
</evidence>
<organism evidence="2 4">
    <name type="scientific">Pyrococcus abyssi (strain GE5 / Orsay)</name>
    <dbReference type="NCBI Taxonomy" id="272844"/>
    <lineage>
        <taxon>Archaea</taxon>
        <taxon>Methanobacteriati</taxon>
        <taxon>Methanobacteriota</taxon>
        <taxon>Thermococci</taxon>
        <taxon>Thermococcales</taxon>
        <taxon>Thermococcaceae</taxon>
        <taxon>Pyrococcus</taxon>
    </lineage>
</organism>
<reference evidence="2" key="1">
    <citation type="submission" date="1999-07" db="EMBL/GenBank/DDBJ databases">
        <authorList>
            <person name="Genoscope"/>
        </authorList>
    </citation>
    <scope>NUCLEOTIDE SEQUENCE</scope>
    <source>
        <strain evidence="2">Orsay</strain>
    </source>
</reference>
<dbReference type="PIR" id="F75009">
    <property type="entry name" value="F75009"/>
</dbReference>
<dbReference type="PATRIC" id="fig|272844.11.peg.1722"/>
<gene>
    <name evidence="2" type="primary">bchP-like</name>
    <name evidence="2" type="ORF">PAB1059</name>
</gene>
<reference evidence="2" key="2">
    <citation type="journal article" date="2000" name="J. Mol. Biol.">
        <title>Archaeal homologs of eukaryotic methylation guide small nucleolar RNAs: lessons from the Pyrococcus genomes.</title>
        <authorList>
            <person name="Gaspin C."/>
            <person name="Cavaille J."/>
            <person name="Erauso G."/>
        </authorList>
    </citation>
    <scope>NUCLEOTIDE SEQUENCE</scope>
    <source>
        <strain evidence="2">Orsay</strain>
    </source>
</reference>
<dbReference type="KEGG" id="pab:PAB1059"/>
<evidence type="ECO:0000313" key="3">
    <source>
        <dbReference type="EMBL" id="CCE71073.1"/>
    </source>
</evidence>
<dbReference type="RefSeq" id="WP_010868730.1">
    <property type="nucleotide sequence ID" value="NC_000868.1"/>
</dbReference>
<dbReference type="OrthoDB" id="46008at2157"/>
<dbReference type="GO" id="GO:0004497">
    <property type="term" value="F:monooxygenase activity"/>
    <property type="evidence" value="ECO:0007669"/>
    <property type="project" value="UniProtKB-KW"/>
</dbReference>
<dbReference type="InterPro" id="IPR050407">
    <property type="entry name" value="Geranylgeranyl_reductase"/>
</dbReference>
<keyword evidence="4" id="KW-1185">Reference proteome</keyword>
<dbReference type="STRING" id="272844.PAB1059"/>
<dbReference type="Proteomes" id="UP000009139">
    <property type="component" value="Chromosome"/>
</dbReference>
<dbReference type="SUPFAM" id="SSF51905">
    <property type="entry name" value="FAD/NAD(P)-binding domain"/>
    <property type="match status" value="1"/>
</dbReference>
<dbReference type="InterPro" id="IPR036188">
    <property type="entry name" value="FAD/NAD-bd_sf"/>
</dbReference>